<evidence type="ECO:0000256" key="3">
    <source>
        <dbReference type="ARBA" id="ARBA00022989"/>
    </source>
</evidence>
<accession>A0AA39W4G6</accession>
<dbReference type="GO" id="GO:0046873">
    <property type="term" value="F:metal ion transmembrane transporter activity"/>
    <property type="evidence" value="ECO:0007669"/>
    <property type="project" value="InterPro"/>
</dbReference>
<feature type="transmembrane region" description="Helical" evidence="6">
    <location>
        <begin position="625"/>
        <end position="645"/>
    </location>
</feature>
<evidence type="ECO:0000256" key="4">
    <source>
        <dbReference type="ARBA" id="ARBA00023136"/>
    </source>
</evidence>
<dbReference type="AlphaFoldDB" id="A0AA39W4G6"/>
<keyword evidence="3 6" id="KW-1133">Transmembrane helix</keyword>
<comment type="caution">
    <text evidence="7">The sequence shown here is derived from an EMBL/GenBank/DDBJ whole genome shotgun (WGS) entry which is preliminary data.</text>
</comment>
<evidence type="ECO:0000313" key="7">
    <source>
        <dbReference type="EMBL" id="KAK0611559.1"/>
    </source>
</evidence>
<name>A0AA39W4G6_9PEZI</name>
<dbReference type="EMBL" id="JAULSU010000007">
    <property type="protein sequence ID" value="KAK0611559.1"/>
    <property type="molecule type" value="Genomic_DNA"/>
</dbReference>
<protein>
    <submittedName>
        <fullName evidence="7">Uncharacterized protein</fullName>
    </submittedName>
</protein>
<dbReference type="Proteomes" id="UP001175000">
    <property type="component" value="Unassembled WGS sequence"/>
</dbReference>
<sequence>MSANRTFDEILKAVEHQHDLYVKQLRLLHEATAGGTARAHTPTTLKMEKPKNNSPAPSPSLKAITFSSDTVHDLPRTHPHGQQRIRRMSGLANDGFDPGHPVSFALFDRRARNPSMDDAATANSDDFDDSTISTGLTRAATMSRPMPDSYAVNPIPSQSFSLDDLRRHLASCNKAPATTITALGGVWDEGEVIDESEIIPIFEDYENDYTSAVHEVYDVGKNGTTVTRHDHTGLEGDGLDWQTVWHSLREVNPKKDVVGRMTILQEPSPLMLGAAHLTMKKHFDMDELLQHLVSTTDNDGQTRAFMTDRAYETNPLRQRSFFFVFKYYTVVGEGLTPAPWQAFDSRPPDKRSPDHIDITEASAVLALSLGGDPVHTFKKKVRRKGLMEGTLYDTMAPWHLFAIQCYPDDMHSMHNGDSQKHFLSGPYAFLDSLRVEYRDAGNRYNHLNELITKLITPPSQFMFDFRLRDKLLFEDSAFTYSRRYFWAYNTLGVINDGIKSMRAAYLSTFTDEFWAGTHPTLWPLSDPDSAASREYLVHLAPLRRELDAAVEQLREVWKKNEHTRDEIRSLREQLFSGSSVKESRRAIEQGDNIKILTSVSMIFLPLTFVTSVFSITTLEVEVWQWPFPVTMTLVCIPFFLLILVLTRPVMEAGRKFVTATAAAYNFIAQRLAPILPHASDAGKHYPRRHQRGGAGTGTARPRGVKRTQSMLHQNSHQQAEANGKRFWQNLKAISFRWRPWAKTIVVEGTAQKGKETDAIV</sequence>
<dbReference type="InterPro" id="IPR002523">
    <property type="entry name" value="MgTranspt_CorA/ZnTranspt_ZntB"/>
</dbReference>
<organism evidence="7 8">
    <name type="scientific">Immersiella caudata</name>
    <dbReference type="NCBI Taxonomy" id="314043"/>
    <lineage>
        <taxon>Eukaryota</taxon>
        <taxon>Fungi</taxon>
        <taxon>Dikarya</taxon>
        <taxon>Ascomycota</taxon>
        <taxon>Pezizomycotina</taxon>
        <taxon>Sordariomycetes</taxon>
        <taxon>Sordariomycetidae</taxon>
        <taxon>Sordariales</taxon>
        <taxon>Lasiosphaeriaceae</taxon>
        <taxon>Immersiella</taxon>
    </lineage>
</organism>
<evidence type="ECO:0000256" key="1">
    <source>
        <dbReference type="ARBA" id="ARBA00004141"/>
    </source>
</evidence>
<evidence type="ECO:0000256" key="6">
    <source>
        <dbReference type="SAM" id="Phobius"/>
    </source>
</evidence>
<evidence type="ECO:0000256" key="5">
    <source>
        <dbReference type="SAM" id="MobiDB-lite"/>
    </source>
</evidence>
<reference evidence="7" key="1">
    <citation type="submission" date="2023-06" db="EMBL/GenBank/DDBJ databases">
        <title>Genome-scale phylogeny and comparative genomics of the fungal order Sordariales.</title>
        <authorList>
            <consortium name="Lawrence Berkeley National Laboratory"/>
            <person name="Hensen N."/>
            <person name="Bonometti L."/>
            <person name="Westerberg I."/>
            <person name="Brannstrom I.O."/>
            <person name="Guillou S."/>
            <person name="Cros-Aarteil S."/>
            <person name="Calhoun S."/>
            <person name="Haridas S."/>
            <person name="Kuo A."/>
            <person name="Mondo S."/>
            <person name="Pangilinan J."/>
            <person name="Riley R."/>
            <person name="Labutti K."/>
            <person name="Andreopoulos B."/>
            <person name="Lipzen A."/>
            <person name="Chen C."/>
            <person name="Yanf M."/>
            <person name="Daum C."/>
            <person name="Ng V."/>
            <person name="Clum A."/>
            <person name="Steindorff A."/>
            <person name="Ohm R."/>
            <person name="Martin F."/>
            <person name="Silar P."/>
            <person name="Natvig D."/>
            <person name="Lalanne C."/>
            <person name="Gautier V."/>
            <person name="Ament-Velasquez S.L."/>
            <person name="Kruys A."/>
            <person name="Hutchinson M.I."/>
            <person name="Powell A.J."/>
            <person name="Barry K."/>
            <person name="Miller A.N."/>
            <person name="Grigoriev I.V."/>
            <person name="Debuchy R."/>
            <person name="Gladieux P."/>
            <person name="Thoren M.H."/>
            <person name="Johannesson H."/>
        </authorList>
    </citation>
    <scope>NUCLEOTIDE SEQUENCE</scope>
    <source>
        <strain evidence="7">CBS 606.72</strain>
    </source>
</reference>
<proteinExistence type="predicted"/>
<dbReference type="InterPro" id="IPR045863">
    <property type="entry name" value="CorA_TM1_TM2"/>
</dbReference>
<feature type="region of interest" description="Disordered" evidence="5">
    <location>
        <begin position="33"/>
        <end position="59"/>
    </location>
</feature>
<evidence type="ECO:0000256" key="2">
    <source>
        <dbReference type="ARBA" id="ARBA00022692"/>
    </source>
</evidence>
<dbReference type="SUPFAM" id="SSF144083">
    <property type="entry name" value="Magnesium transport protein CorA, transmembrane region"/>
    <property type="match status" value="1"/>
</dbReference>
<evidence type="ECO:0000313" key="8">
    <source>
        <dbReference type="Proteomes" id="UP001175000"/>
    </source>
</evidence>
<keyword evidence="2 6" id="KW-0812">Transmembrane</keyword>
<dbReference type="Pfam" id="PF01544">
    <property type="entry name" value="CorA"/>
    <property type="match status" value="1"/>
</dbReference>
<comment type="subcellular location">
    <subcellularLocation>
        <location evidence="1">Membrane</location>
        <topology evidence="1">Multi-pass membrane protein</topology>
    </subcellularLocation>
</comment>
<keyword evidence="8" id="KW-1185">Reference proteome</keyword>
<dbReference type="GO" id="GO:0016020">
    <property type="term" value="C:membrane"/>
    <property type="evidence" value="ECO:0007669"/>
    <property type="project" value="UniProtKB-SubCell"/>
</dbReference>
<gene>
    <name evidence="7" type="ORF">B0T14DRAFT_571440</name>
</gene>
<dbReference type="Gene3D" id="1.20.58.340">
    <property type="entry name" value="Magnesium transport protein CorA, transmembrane region"/>
    <property type="match status" value="1"/>
</dbReference>
<keyword evidence="4 6" id="KW-0472">Membrane</keyword>
<feature type="region of interest" description="Disordered" evidence="5">
    <location>
        <begin position="680"/>
        <end position="704"/>
    </location>
</feature>